<feature type="signal peptide" evidence="1">
    <location>
        <begin position="1"/>
        <end position="33"/>
    </location>
</feature>
<comment type="caution">
    <text evidence="2">The sequence shown here is derived from an EMBL/GenBank/DDBJ whole genome shotgun (WGS) entry which is preliminary data.</text>
</comment>
<gene>
    <name evidence="2" type="ORF">ASAP_2152</name>
</gene>
<reference evidence="2 3" key="2">
    <citation type="journal article" date="2014" name="PLoS ONE">
        <title>Evolution of mitochondria reconstructed from the energy metabolism of living bacteria.</title>
        <authorList>
            <person name="Degli Esposti M."/>
            <person name="Chouaia B."/>
            <person name="Comandatore F."/>
            <person name="Crotti E."/>
            <person name="Sassera D."/>
            <person name="Lievens P.M."/>
            <person name="Daffonchio D."/>
            <person name="Bandi C."/>
        </authorList>
    </citation>
    <scope>NUCLEOTIDE SEQUENCE [LARGE SCALE GENOMIC DNA]</scope>
    <source>
        <strain evidence="2 3">SF2.1</strain>
    </source>
</reference>
<dbReference type="InterPro" id="IPR042245">
    <property type="entry name" value="Tgt2/MlaC_sf"/>
</dbReference>
<dbReference type="PANTHER" id="PTHR36573">
    <property type="entry name" value="INTERMEMBRANE PHOSPHOLIPID TRANSPORT SYSTEM BINDING PROTEIN MLAC"/>
    <property type="match status" value="1"/>
</dbReference>
<dbReference type="Pfam" id="PF05494">
    <property type="entry name" value="MlaC"/>
    <property type="match status" value="1"/>
</dbReference>
<dbReference type="RefSeq" id="WP_031241026.1">
    <property type="nucleotide sequence ID" value="NZ_CBLX010000013.1"/>
</dbReference>
<protein>
    <recommendedName>
        <fullName evidence="4">Toluene transporter</fullName>
    </recommendedName>
</protein>
<dbReference type="PROSITE" id="PS51318">
    <property type="entry name" value="TAT"/>
    <property type="match status" value="1"/>
</dbReference>
<feature type="chain" id="PRO_5001586000" description="Toluene transporter" evidence="1">
    <location>
        <begin position="34"/>
        <end position="205"/>
    </location>
</feature>
<dbReference type="Proteomes" id="UP000027583">
    <property type="component" value="Unassembled WGS sequence"/>
</dbReference>
<dbReference type="InterPro" id="IPR006311">
    <property type="entry name" value="TAT_signal"/>
</dbReference>
<evidence type="ECO:0000313" key="2">
    <source>
        <dbReference type="EMBL" id="CDG40197.1"/>
    </source>
</evidence>
<evidence type="ECO:0000313" key="3">
    <source>
        <dbReference type="Proteomes" id="UP000027583"/>
    </source>
</evidence>
<evidence type="ECO:0008006" key="4">
    <source>
        <dbReference type="Google" id="ProtNLM"/>
    </source>
</evidence>
<keyword evidence="1" id="KW-0732">Signal</keyword>
<dbReference type="Gene3D" id="3.10.450.710">
    <property type="entry name" value="Tgt2/MlaC"/>
    <property type="match status" value="1"/>
</dbReference>
<dbReference type="InterPro" id="IPR008869">
    <property type="entry name" value="MlaC/ttg2D"/>
</dbReference>
<dbReference type="eggNOG" id="COG2854">
    <property type="taxonomic scope" value="Bacteria"/>
</dbReference>
<evidence type="ECO:0000256" key="1">
    <source>
        <dbReference type="SAM" id="SignalP"/>
    </source>
</evidence>
<sequence length="205" mass="22104">MFKTCISFSRRAALGVLTTALVSVAALSTPAHAEDAQGFVTAFGSKLVGIINSDKGLAEKRAEVLPLLQSNVDIATIGKFCLGRYWRTATPDQQAQYLKLFHQVLVNAVTDKIGDYRGVSFKVTGETNTPNGELVSAQIMRPGQPVADMGLLIAHDGGMKIVDMIGEGTSLRLTQRQDYSSYLARNGGNVATLISALERQLSHRH</sequence>
<organism evidence="2 3">
    <name type="scientific">Asaia bogorensis</name>
    <dbReference type="NCBI Taxonomy" id="91915"/>
    <lineage>
        <taxon>Bacteria</taxon>
        <taxon>Pseudomonadati</taxon>
        <taxon>Pseudomonadota</taxon>
        <taxon>Alphaproteobacteria</taxon>
        <taxon>Acetobacterales</taxon>
        <taxon>Acetobacteraceae</taxon>
        <taxon>Asaia</taxon>
    </lineage>
</organism>
<proteinExistence type="predicted"/>
<reference evidence="2 3" key="1">
    <citation type="journal article" date="2014" name="Genome Biol. Evol.">
        <title>Acetic acid bacteria genomes reveal functional traits for adaptation to life in insect guts.</title>
        <authorList>
            <person name="Chouaia B."/>
            <person name="Gaiarsa S."/>
            <person name="Crotti E."/>
            <person name="Comandatore F."/>
            <person name="Degli Esposti M."/>
            <person name="Ricci I."/>
            <person name="Alma A."/>
            <person name="Favia G."/>
            <person name="Bandi C."/>
            <person name="Daffonchio D."/>
        </authorList>
    </citation>
    <scope>NUCLEOTIDE SEQUENCE [LARGE SCALE GENOMIC DNA]</scope>
    <source>
        <strain evidence="2 3">SF2.1</strain>
    </source>
</reference>
<accession>A0A060QLC3</accession>
<dbReference type="PANTHER" id="PTHR36573:SF1">
    <property type="entry name" value="INTERMEMBRANE PHOSPHOLIPID TRANSPORT SYSTEM BINDING PROTEIN MLAC"/>
    <property type="match status" value="1"/>
</dbReference>
<dbReference type="EMBL" id="CBLX010000013">
    <property type="protein sequence ID" value="CDG40197.1"/>
    <property type="molecule type" value="Genomic_DNA"/>
</dbReference>
<dbReference type="AlphaFoldDB" id="A0A060QLC3"/>
<name>A0A060QLC3_9PROT</name>